<proteinExistence type="predicted"/>
<dbReference type="STRING" id="1391627.SAMN05216464_11894"/>
<evidence type="ECO:0000313" key="2">
    <source>
        <dbReference type="Proteomes" id="UP000199072"/>
    </source>
</evidence>
<dbReference type="OrthoDB" id="6402335at2"/>
<sequence>MLKPFEPPNAKDVITIDIKHFWEAFDQLKTGKTFDDSVRIIQTVYLDWASNGLKEFARVRYFSAEFYIERIKKYKKFYESVRENTLLFLDTKDLSGIIERTRSLYADGKLAKVAITMGPMYSGGTLSDNYVLIGIEMLAGDRNCDVSEIINENLKTDILARSGQADVLQRIAN</sequence>
<accession>A0A1G7LA20</accession>
<dbReference type="RefSeq" id="WP_091155602.1">
    <property type="nucleotide sequence ID" value="NZ_FNAI01000018.1"/>
</dbReference>
<name>A0A1G7LA20_9SPHI</name>
<dbReference type="AlphaFoldDB" id="A0A1G7LA20"/>
<organism evidence="1 2">
    <name type="scientific">Mucilaginibacter pineti</name>
    <dbReference type="NCBI Taxonomy" id="1391627"/>
    <lineage>
        <taxon>Bacteria</taxon>
        <taxon>Pseudomonadati</taxon>
        <taxon>Bacteroidota</taxon>
        <taxon>Sphingobacteriia</taxon>
        <taxon>Sphingobacteriales</taxon>
        <taxon>Sphingobacteriaceae</taxon>
        <taxon>Mucilaginibacter</taxon>
    </lineage>
</organism>
<dbReference type="Proteomes" id="UP000199072">
    <property type="component" value="Unassembled WGS sequence"/>
</dbReference>
<evidence type="ECO:0000313" key="1">
    <source>
        <dbReference type="EMBL" id="SDF46377.1"/>
    </source>
</evidence>
<reference evidence="1 2" key="1">
    <citation type="submission" date="2016-10" db="EMBL/GenBank/DDBJ databases">
        <authorList>
            <person name="de Groot N.N."/>
        </authorList>
    </citation>
    <scope>NUCLEOTIDE SEQUENCE [LARGE SCALE GENOMIC DNA]</scope>
    <source>
        <strain evidence="1 2">47C3B</strain>
    </source>
</reference>
<protein>
    <submittedName>
        <fullName evidence="1">Uncharacterized protein</fullName>
    </submittedName>
</protein>
<keyword evidence="2" id="KW-1185">Reference proteome</keyword>
<dbReference type="EMBL" id="FNAI01000018">
    <property type="protein sequence ID" value="SDF46377.1"/>
    <property type="molecule type" value="Genomic_DNA"/>
</dbReference>
<gene>
    <name evidence="1" type="ORF">SAMN05216464_11894</name>
</gene>